<gene>
    <name evidence="2" type="ORF">BOW53_11305</name>
</gene>
<dbReference type="RefSeq" id="WP_078484189.1">
    <property type="nucleotide sequence ID" value="NZ_MPRL01000050.1"/>
</dbReference>
<comment type="caution">
    <text evidence="2">The sequence shown here is derived from an EMBL/GenBank/DDBJ whole genome shotgun (WGS) entry which is preliminary data.</text>
</comment>
<name>A0A1T2L339_9GAMM</name>
<sequence length="187" mass="20672">MSEQQSPDFDSIDDALQRVGAPMGAAESHGLLCGMICGQGHGNRRGWGEQVLDEVDMNNLLVKECDGLLDQLFEQTQQQLNDTVLEFALFLPVEGDVISIRVEALAEWCQGFLYGFGIAGGNKAESMPDDSRDLLRDIAEISRAAIDDEDDPEVDESAYTELVEYLRMGVLLMNEELHPIKAPARLQ</sequence>
<dbReference type="AlphaFoldDB" id="A0A1T2L339"/>
<dbReference type="OrthoDB" id="9783391at2"/>
<dbReference type="PANTHER" id="PTHR37528">
    <property type="entry name" value="UPF0149 PROTEIN YGFB"/>
    <property type="match status" value="1"/>
</dbReference>
<evidence type="ECO:0008006" key="4">
    <source>
        <dbReference type="Google" id="ProtNLM"/>
    </source>
</evidence>
<evidence type="ECO:0000256" key="1">
    <source>
        <dbReference type="ARBA" id="ARBA00038308"/>
    </source>
</evidence>
<proteinExistence type="inferred from homology"/>
<protein>
    <recommendedName>
        <fullName evidence="4">YecA family protein</fullName>
    </recommendedName>
</protein>
<dbReference type="GO" id="GO:0005829">
    <property type="term" value="C:cytosol"/>
    <property type="evidence" value="ECO:0007669"/>
    <property type="project" value="TreeGrafter"/>
</dbReference>
<dbReference type="EMBL" id="MPRL01000050">
    <property type="protein sequence ID" value="OOZ39492.1"/>
    <property type="molecule type" value="Genomic_DNA"/>
</dbReference>
<dbReference type="Pfam" id="PF03695">
    <property type="entry name" value="UPF0149"/>
    <property type="match status" value="1"/>
</dbReference>
<dbReference type="InterPro" id="IPR011978">
    <property type="entry name" value="YgfB-like"/>
</dbReference>
<dbReference type="PANTHER" id="PTHR37528:SF1">
    <property type="entry name" value="UPF0149 PROTEIN YGFB"/>
    <property type="match status" value="1"/>
</dbReference>
<dbReference type="NCBIfam" id="TIGR02292">
    <property type="entry name" value="ygfB_yecA"/>
    <property type="match status" value="1"/>
</dbReference>
<dbReference type="Proteomes" id="UP000191110">
    <property type="component" value="Unassembled WGS sequence"/>
</dbReference>
<accession>A0A1T2L339</accession>
<comment type="similarity">
    <text evidence="1">Belongs to the UPF0149 family.</text>
</comment>
<dbReference type="Gene3D" id="1.20.120.740">
    <property type="entry name" value="YgfB uncharacterised protein family UPF0149, PF03695"/>
    <property type="match status" value="1"/>
</dbReference>
<reference evidence="2 3" key="1">
    <citation type="submission" date="2016-11" db="EMBL/GenBank/DDBJ databases">
        <title>Mixed transmission modes and dynamic genome evolution in an obligate animal-bacterial symbiosis.</title>
        <authorList>
            <person name="Russell S.L."/>
            <person name="Corbett-Detig R.B."/>
            <person name="Cavanaugh C.M."/>
        </authorList>
    </citation>
    <scope>NUCLEOTIDE SEQUENCE [LARGE SCALE GENOMIC DNA]</scope>
    <source>
        <strain evidence="2">Sveles-Q1</strain>
    </source>
</reference>
<organism evidence="2 3">
    <name type="scientific">Solemya pervernicosa gill symbiont</name>
    <dbReference type="NCBI Taxonomy" id="642797"/>
    <lineage>
        <taxon>Bacteria</taxon>
        <taxon>Pseudomonadati</taxon>
        <taxon>Pseudomonadota</taxon>
        <taxon>Gammaproteobacteria</taxon>
        <taxon>sulfur-oxidizing symbionts</taxon>
    </lineage>
</organism>
<keyword evidence="3" id="KW-1185">Reference proteome</keyword>
<dbReference type="InterPro" id="IPR036255">
    <property type="entry name" value="YgfB-like_sf"/>
</dbReference>
<evidence type="ECO:0000313" key="2">
    <source>
        <dbReference type="EMBL" id="OOZ39492.1"/>
    </source>
</evidence>
<dbReference type="SUPFAM" id="SSF101327">
    <property type="entry name" value="YgfB-like"/>
    <property type="match status" value="1"/>
</dbReference>
<evidence type="ECO:0000313" key="3">
    <source>
        <dbReference type="Proteomes" id="UP000191110"/>
    </source>
</evidence>